<accession>A0ABR4E1P9</accession>
<comment type="caution">
    <text evidence="1">The sequence shown here is derived from an EMBL/GenBank/DDBJ whole genome shotgun (WGS) entry which is preliminary data.</text>
</comment>
<keyword evidence="2" id="KW-1185">Reference proteome</keyword>
<protein>
    <submittedName>
        <fullName evidence="1">Uncharacterized protein</fullName>
    </submittedName>
</protein>
<sequence length="78" mass="9281">MTRMISLLGPPPKSLLERSENTKQFFDKHGQLRKGQKITKTSLEEEEKLFDGEEKTEFLRFILRMLQWDPAICQRARE</sequence>
<dbReference type="EMBL" id="JBAWTH010000117">
    <property type="protein sequence ID" value="KAL2276345.1"/>
    <property type="molecule type" value="Genomic_DNA"/>
</dbReference>
<gene>
    <name evidence="1" type="ORF">FJTKL_00947</name>
</gene>
<name>A0ABR4E1P9_9PEZI</name>
<reference evidence="1 2" key="1">
    <citation type="submission" date="2024-03" db="EMBL/GenBank/DDBJ databases">
        <title>A high-quality draft genome sequence of Diaporthe vaccinii, a causative agent of upright dieback and viscid rot disease in cranberry plants.</title>
        <authorList>
            <person name="Sarrasin M."/>
            <person name="Lang B.F."/>
            <person name="Burger G."/>
        </authorList>
    </citation>
    <scope>NUCLEOTIDE SEQUENCE [LARGE SCALE GENOMIC DNA]</scope>
    <source>
        <strain evidence="1 2">IS7</strain>
    </source>
</reference>
<organism evidence="1 2">
    <name type="scientific">Diaporthe vaccinii</name>
    <dbReference type="NCBI Taxonomy" id="105482"/>
    <lineage>
        <taxon>Eukaryota</taxon>
        <taxon>Fungi</taxon>
        <taxon>Dikarya</taxon>
        <taxon>Ascomycota</taxon>
        <taxon>Pezizomycotina</taxon>
        <taxon>Sordariomycetes</taxon>
        <taxon>Sordariomycetidae</taxon>
        <taxon>Diaporthales</taxon>
        <taxon>Diaporthaceae</taxon>
        <taxon>Diaporthe</taxon>
        <taxon>Diaporthe eres species complex</taxon>
    </lineage>
</organism>
<evidence type="ECO:0000313" key="2">
    <source>
        <dbReference type="Proteomes" id="UP001600888"/>
    </source>
</evidence>
<proteinExistence type="predicted"/>
<evidence type="ECO:0000313" key="1">
    <source>
        <dbReference type="EMBL" id="KAL2276345.1"/>
    </source>
</evidence>
<dbReference type="Proteomes" id="UP001600888">
    <property type="component" value="Unassembled WGS sequence"/>
</dbReference>
<dbReference type="Gene3D" id="1.10.510.10">
    <property type="entry name" value="Transferase(Phosphotransferase) domain 1"/>
    <property type="match status" value="1"/>
</dbReference>